<dbReference type="EMBL" id="CP016287">
    <property type="protein sequence ID" value="ANP89764.1"/>
    <property type="molecule type" value="Genomic_DNA"/>
</dbReference>
<geneLocation type="plasmid" evidence="2 3">
    <name>unnamed1</name>
</geneLocation>
<protein>
    <recommendedName>
        <fullName evidence="1">PAC domain-containing protein</fullName>
    </recommendedName>
</protein>
<organism evidence="2 3">
    <name type="scientific">Rhizobium leguminosarum</name>
    <dbReference type="NCBI Taxonomy" id="384"/>
    <lineage>
        <taxon>Bacteria</taxon>
        <taxon>Pseudomonadati</taxon>
        <taxon>Pseudomonadota</taxon>
        <taxon>Alphaproteobacteria</taxon>
        <taxon>Hyphomicrobiales</taxon>
        <taxon>Rhizobiaceae</taxon>
        <taxon>Rhizobium/Agrobacterium group</taxon>
        <taxon>Rhizobium</taxon>
    </lineage>
</organism>
<evidence type="ECO:0000259" key="1">
    <source>
        <dbReference type="PROSITE" id="PS50113"/>
    </source>
</evidence>
<gene>
    <name evidence="2" type="ORF">BA011_29010</name>
</gene>
<dbReference type="Proteomes" id="UP000092691">
    <property type="component" value="Plasmid unnamed1"/>
</dbReference>
<proteinExistence type="predicted"/>
<reference evidence="2 3" key="1">
    <citation type="submission" date="2016-06" db="EMBL/GenBank/DDBJ databases">
        <title>Microsymbionts genomes from the relict species Vavilovia formosa.</title>
        <authorList>
            <person name="Chirak E."/>
            <person name="Kimeklis A."/>
            <person name="Andronov E."/>
        </authorList>
    </citation>
    <scope>NUCLEOTIDE SEQUENCE [LARGE SCALE GENOMIC DNA]</scope>
    <source>
        <strain evidence="2 3">Vaf10</strain>
        <plasmid evidence="3">Plasmid unnamed1</plasmid>
    </source>
</reference>
<evidence type="ECO:0000313" key="2">
    <source>
        <dbReference type="EMBL" id="ANP89764.1"/>
    </source>
</evidence>
<keyword evidence="2" id="KW-0614">Plasmid</keyword>
<evidence type="ECO:0000313" key="3">
    <source>
        <dbReference type="Proteomes" id="UP000092691"/>
    </source>
</evidence>
<dbReference type="PROSITE" id="PS50113">
    <property type="entry name" value="PAC"/>
    <property type="match status" value="1"/>
</dbReference>
<accession>A0A1B1CJ31</accession>
<dbReference type="InterPro" id="IPR000700">
    <property type="entry name" value="PAS-assoc_C"/>
</dbReference>
<sequence length="60" mass="6981">MVGFVKILRDRTEQRQIEIALRERTRALEILNRAGANLARENDLEKVMTQIIFLPVSSTR</sequence>
<dbReference type="AlphaFoldDB" id="A0A1B1CJ31"/>
<name>A0A1B1CJ31_RHILE</name>
<feature type="domain" description="PAC" evidence="1">
    <location>
        <begin position="1"/>
        <end position="23"/>
    </location>
</feature>